<feature type="transmembrane region" description="Helical" evidence="1">
    <location>
        <begin position="197"/>
        <end position="216"/>
    </location>
</feature>
<proteinExistence type="predicted"/>
<reference evidence="2 3" key="1">
    <citation type="submission" date="2019-02" db="EMBL/GenBank/DDBJ databases">
        <title>Sequencing the genomes of 1000 actinobacteria strains.</title>
        <authorList>
            <person name="Klenk H.-P."/>
        </authorList>
    </citation>
    <scope>NUCLEOTIDE SEQUENCE [LARGE SCALE GENOMIC DNA]</scope>
    <source>
        <strain evidence="2 3">DSM 45162</strain>
    </source>
</reference>
<organism evidence="2 3">
    <name type="scientific">Krasilnikovia cinnamomea</name>
    <dbReference type="NCBI Taxonomy" id="349313"/>
    <lineage>
        <taxon>Bacteria</taxon>
        <taxon>Bacillati</taxon>
        <taxon>Actinomycetota</taxon>
        <taxon>Actinomycetes</taxon>
        <taxon>Micromonosporales</taxon>
        <taxon>Micromonosporaceae</taxon>
        <taxon>Krasilnikovia</taxon>
    </lineage>
</organism>
<name>A0A4V6MG80_9ACTN</name>
<keyword evidence="3" id="KW-1185">Reference proteome</keyword>
<feature type="transmembrane region" description="Helical" evidence="1">
    <location>
        <begin position="250"/>
        <end position="269"/>
    </location>
</feature>
<feature type="transmembrane region" description="Helical" evidence="1">
    <location>
        <begin position="138"/>
        <end position="156"/>
    </location>
</feature>
<dbReference type="RefSeq" id="WP_130512796.1">
    <property type="nucleotide sequence ID" value="NZ_SHKY01000001.1"/>
</dbReference>
<dbReference type="EMBL" id="SHKY01000001">
    <property type="protein sequence ID" value="RZU54446.1"/>
    <property type="molecule type" value="Genomic_DNA"/>
</dbReference>
<keyword evidence="1" id="KW-0812">Transmembrane</keyword>
<protein>
    <submittedName>
        <fullName evidence="2">Uncharacterized protein</fullName>
    </submittedName>
</protein>
<keyword evidence="1" id="KW-0472">Membrane</keyword>
<comment type="caution">
    <text evidence="2">The sequence shown here is derived from an EMBL/GenBank/DDBJ whole genome shotgun (WGS) entry which is preliminary data.</text>
</comment>
<accession>A0A4V6MG80</accession>
<evidence type="ECO:0000313" key="3">
    <source>
        <dbReference type="Proteomes" id="UP000292564"/>
    </source>
</evidence>
<feature type="transmembrane region" description="Helical" evidence="1">
    <location>
        <begin position="72"/>
        <end position="90"/>
    </location>
</feature>
<feature type="transmembrane region" description="Helical" evidence="1">
    <location>
        <begin position="168"/>
        <end position="191"/>
    </location>
</feature>
<evidence type="ECO:0000313" key="2">
    <source>
        <dbReference type="EMBL" id="RZU54446.1"/>
    </source>
</evidence>
<dbReference type="AlphaFoldDB" id="A0A4V6MG80"/>
<dbReference type="OrthoDB" id="9803163at2"/>
<gene>
    <name evidence="2" type="ORF">EV385_6397</name>
</gene>
<feature type="transmembrane region" description="Helical" evidence="1">
    <location>
        <begin position="40"/>
        <end position="63"/>
    </location>
</feature>
<evidence type="ECO:0000256" key="1">
    <source>
        <dbReference type="SAM" id="Phobius"/>
    </source>
</evidence>
<sequence>MKSYRYLRSALVGLLLCLGVAVFFQTAKQGLHPLASVSAYYYTPAQAIFVGALIGMAVCMIALQGTTGVEEMFLNLGGMCAAVVAIVPTSRGEDYRTAVDACADAAGPLMTEKAAGGADCPTVLALADATRANVENNMVALLAVGLLGLVAAVLFARRDGATGRGFRWAFAVAATAYAAAGVAFAVSVSWFVDYAHYVSAIGLFLCIIVVTVANALRHGGTGSGGAAGVARTLRAAGGVLVRPPHRFDRYAWIAWAMVVVAVAGAVLVIVNAFALFWLEIAVALLFAVFWTVQTIEQLPRPVAAAGTDPA</sequence>
<feature type="transmembrane region" description="Helical" evidence="1">
    <location>
        <begin position="275"/>
        <end position="292"/>
    </location>
</feature>
<dbReference type="Proteomes" id="UP000292564">
    <property type="component" value="Unassembled WGS sequence"/>
</dbReference>
<keyword evidence="1" id="KW-1133">Transmembrane helix</keyword>